<feature type="domain" description="Carrier" evidence="3">
    <location>
        <begin position="554"/>
        <end position="633"/>
    </location>
</feature>
<dbReference type="EMBL" id="JAPZBQ010000005">
    <property type="protein sequence ID" value="KAJ5327674.1"/>
    <property type="molecule type" value="Genomic_DNA"/>
</dbReference>
<dbReference type="InterPro" id="IPR013120">
    <property type="entry name" value="FAR_NAD-bd"/>
</dbReference>
<sequence>MGIYRDGHATHGGSSSPVDPLVQKFGALQVLDDLIRLRAADVVQHSILAYPHSDQDPASFDHYTGQDLDKLINQAIVNLIEDGLSQHKHHGSTVALLTLSNLDMVITFFALSRLGYTVMMLSPRLSGEACVSLLDTVNCETIIYGDSIGIRSTLGYILRRRLVSCRPILSYGRVRKTEASSLIVHHNQSPEKIAVILHSSGSSGTPKPLFLTHQAIMTHPLRGTGLTSFNPLPWYHLHGLSTALQAMWMKKTAYMWNAALPLTVDFAVAALEEAQPESLAAVPYMLQLLIDDPRGMQALRDCQLVTYGGAPCPDELGDRLVSEGVRFGGAFGLTEAGLVAESISRPEGDPYWNYLRFFDNIRPFVWMKQISESGSLYECVYLAGHPALTTSNSNDPPGSFHSNDVFTPHPRIPGRWKYMSRLDDRINLVNGEKVLPLPIEGRIKQHRLVHDAVLVGVGKAAPGILIVKANSSEALELSESKYIASIWPAIQEANSRAEGFSQISGDLIAILPHDATFPRTDKGSMIRAKIYELYHDLIESLYSKEAPLAQGLELDIDETQCLLLQLAREELGIPVSTVDTNLFSEGVDSLKAIHFRRLILQTFRFDPNRTPSSNIIFEAGNISRLAKLICKIQSGYEMAKVDDGEADVLSLAEKYSFFQTHIPETPSFLGSNSVEKILTGATGSIGSHVLFELLNDDTISTVYCLTRRESPFEDITEGLVTRGLYVSPERLKKIVALTSRLDQPGFGLVTDDSVAQHMLQSVALIIHTAWPVNFNLPLSEFEPHVQGLYNLLQFSLSVQRHEPAVVLFCSSISTALGSRCVEIPEAPVDLECAIAGYGQSKSAGELVVRHSRQFGTRAYSLRIGQVSGHSTKGLWNDSEAIPLMIRSALTLGVLPDLSETCSWIPVDKVAVTILELAKTCATPNSHGGGATASSSTTDHIDDSIFNLCNPNEFAWSSLLSVLRDTGFHFETVAFQDWLSRLCDSEAKGEELVNPAVKLIHHYDRMYGNDAAAAHNEQKRFVTTKAERSSLTLRNGRLRLFEDGILRRYAEDWSTRWKI</sequence>
<dbReference type="PROSITE" id="PS50075">
    <property type="entry name" value="CARRIER"/>
    <property type="match status" value="1"/>
</dbReference>
<dbReference type="SUPFAM" id="SSF51735">
    <property type="entry name" value="NAD(P)-binding Rossmann-fold domains"/>
    <property type="match status" value="1"/>
</dbReference>
<evidence type="ECO:0000313" key="4">
    <source>
        <dbReference type="EMBL" id="KAJ5327674.1"/>
    </source>
</evidence>
<protein>
    <submittedName>
        <fullName evidence="4">AMP-dependent synthetase/ligase</fullName>
    </submittedName>
</protein>
<dbReference type="Pfam" id="PF00501">
    <property type="entry name" value="AMP-binding"/>
    <property type="match status" value="1"/>
</dbReference>
<dbReference type="InterPro" id="IPR051414">
    <property type="entry name" value="Adenylate-forming_Reductase"/>
</dbReference>
<dbReference type="Proteomes" id="UP001147695">
    <property type="component" value="Unassembled WGS sequence"/>
</dbReference>
<dbReference type="InterPro" id="IPR009081">
    <property type="entry name" value="PP-bd_ACP"/>
</dbReference>
<name>A0A9W9Q5T3_PENBR</name>
<dbReference type="Gene3D" id="3.40.50.12780">
    <property type="entry name" value="N-terminal domain of ligase-like"/>
    <property type="match status" value="1"/>
</dbReference>
<evidence type="ECO:0000256" key="1">
    <source>
        <dbReference type="ARBA" id="ARBA00022450"/>
    </source>
</evidence>
<proteinExistence type="predicted"/>
<dbReference type="Pfam" id="PF07993">
    <property type="entry name" value="NAD_binding_4"/>
    <property type="match status" value="1"/>
</dbReference>
<organism evidence="4 5">
    <name type="scientific">Penicillium brevicompactum</name>
    <dbReference type="NCBI Taxonomy" id="5074"/>
    <lineage>
        <taxon>Eukaryota</taxon>
        <taxon>Fungi</taxon>
        <taxon>Dikarya</taxon>
        <taxon>Ascomycota</taxon>
        <taxon>Pezizomycotina</taxon>
        <taxon>Eurotiomycetes</taxon>
        <taxon>Eurotiomycetidae</taxon>
        <taxon>Eurotiales</taxon>
        <taxon>Aspergillaceae</taxon>
        <taxon>Penicillium</taxon>
    </lineage>
</organism>
<dbReference type="PROSITE" id="PS00455">
    <property type="entry name" value="AMP_BINDING"/>
    <property type="match status" value="1"/>
</dbReference>
<dbReference type="PANTHER" id="PTHR43439">
    <property type="entry name" value="PHENYLACETATE-COENZYME A LIGASE"/>
    <property type="match status" value="1"/>
</dbReference>
<comment type="caution">
    <text evidence="4">The sequence shown here is derived from an EMBL/GenBank/DDBJ whole genome shotgun (WGS) entry which is preliminary data.</text>
</comment>
<dbReference type="InterPro" id="IPR036736">
    <property type="entry name" value="ACP-like_sf"/>
</dbReference>
<dbReference type="Pfam" id="PF00550">
    <property type="entry name" value="PP-binding"/>
    <property type="match status" value="1"/>
</dbReference>
<keyword evidence="1" id="KW-0596">Phosphopantetheine</keyword>
<reference evidence="4" key="2">
    <citation type="journal article" date="2023" name="IMA Fungus">
        <title>Comparative genomic study of the Penicillium genus elucidates a diverse pangenome and 15 lateral gene transfer events.</title>
        <authorList>
            <person name="Petersen C."/>
            <person name="Sorensen T."/>
            <person name="Nielsen M.R."/>
            <person name="Sondergaard T.E."/>
            <person name="Sorensen J.L."/>
            <person name="Fitzpatrick D.A."/>
            <person name="Frisvad J.C."/>
            <person name="Nielsen K.L."/>
        </authorList>
    </citation>
    <scope>NUCLEOTIDE SEQUENCE</scope>
    <source>
        <strain evidence="4">IBT 35673</strain>
    </source>
</reference>
<dbReference type="Pfam" id="PF23562">
    <property type="entry name" value="AMP-binding_C_3"/>
    <property type="match status" value="1"/>
</dbReference>
<dbReference type="PANTHER" id="PTHR43439:SF2">
    <property type="entry name" value="ENZYME, PUTATIVE (JCVI)-RELATED"/>
    <property type="match status" value="1"/>
</dbReference>
<keyword evidence="2" id="KW-0597">Phosphoprotein</keyword>
<dbReference type="InterPro" id="IPR000873">
    <property type="entry name" value="AMP-dep_synth/lig_dom"/>
</dbReference>
<dbReference type="SUPFAM" id="SSF56801">
    <property type="entry name" value="Acetyl-CoA synthetase-like"/>
    <property type="match status" value="1"/>
</dbReference>
<dbReference type="InterPro" id="IPR036291">
    <property type="entry name" value="NAD(P)-bd_dom_sf"/>
</dbReference>
<dbReference type="GO" id="GO:0044550">
    <property type="term" value="P:secondary metabolite biosynthetic process"/>
    <property type="evidence" value="ECO:0007669"/>
    <property type="project" value="UniProtKB-ARBA"/>
</dbReference>
<evidence type="ECO:0000259" key="3">
    <source>
        <dbReference type="PROSITE" id="PS50075"/>
    </source>
</evidence>
<dbReference type="InterPro" id="IPR042099">
    <property type="entry name" value="ANL_N_sf"/>
</dbReference>
<accession>A0A9W9Q5T3</accession>
<dbReference type="Gene3D" id="3.40.50.720">
    <property type="entry name" value="NAD(P)-binding Rossmann-like Domain"/>
    <property type="match status" value="1"/>
</dbReference>
<dbReference type="AlphaFoldDB" id="A0A9W9Q5T3"/>
<reference evidence="4" key="1">
    <citation type="submission" date="2022-12" db="EMBL/GenBank/DDBJ databases">
        <authorList>
            <person name="Petersen C."/>
        </authorList>
    </citation>
    <scope>NUCLEOTIDE SEQUENCE</scope>
    <source>
        <strain evidence="4">IBT 35673</strain>
    </source>
</reference>
<evidence type="ECO:0000313" key="5">
    <source>
        <dbReference type="Proteomes" id="UP001147695"/>
    </source>
</evidence>
<dbReference type="InterPro" id="IPR020845">
    <property type="entry name" value="AMP-binding_CS"/>
</dbReference>
<evidence type="ECO:0000256" key="2">
    <source>
        <dbReference type="ARBA" id="ARBA00022553"/>
    </source>
</evidence>
<gene>
    <name evidence="4" type="ORF">N7452_008064</name>
</gene>
<dbReference type="SUPFAM" id="SSF47336">
    <property type="entry name" value="ACP-like"/>
    <property type="match status" value="1"/>
</dbReference>